<sequence>MGSSPNARAFTAGLLVSNSAPHLGTAVTGRRHLTPFGRNSGPMVNLVWGLVNLTGGLLLLRTVVQAEGTDQKWYSRLVAFEGGCAAFAMWMAVTEKALSMIHTRD</sequence>
<evidence type="ECO:0000313" key="3">
    <source>
        <dbReference type="Proteomes" id="UP000309033"/>
    </source>
</evidence>
<name>A0A5R8ZNJ6_9ACTN</name>
<dbReference type="EMBL" id="VANP01000001">
    <property type="protein sequence ID" value="TLP66416.1"/>
    <property type="molecule type" value="Genomic_DNA"/>
</dbReference>
<dbReference type="OrthoDB" id="4794476at2"/>
<comment type="caution">
    <text evidence="2">The sequence shown here is derived from an EMBL/GenBank/DDBJ whole genome shotgun (WGS) entry which is preliminary data.</text>
</comment>
<evidence type="ECO:0000256" key="1">
    <source>
        <dbReference type="SAM" id="Phobius"/>
    </source>
</evidence>
<proteinExistence type="predicted"/>
<keyword evidence="3" id="KW-1185">Reference proteome</keyword>
<evidence type="ECO:0000313" key="2">
    <source>
        <dbReference type="EMBL" id="TLP66416.1"/>
    </source>
</evidence>
<keyword evidence="1" id="KW-0472">Membrane</keyword>
<dbReference type="Proteomes" id="UP000309033">
    <property type="component" value="Unassembled WGS sequence"/>
</dbReference>
<accession>A0A5R8ZNJ6</accession>
<keyword evidence="1" id="KW-1133">Transmembrane helix</keyword>
<gene>
    <name evidence="2" type="ORF">FED44_02765</name>
</gene>
<protein>
    <submittedName>
        <fullName evidence="2">Uncharacterized protein</fullName>
    </submittedName>
</protein>
<feature type="transmembrane region" description="Helical" evidence="1">
    <location>
        <begin position="42"/>
        <end position="61"/>
    </location>
</feature>
<keyword evidence="1" id="KW-0812">Transmembrane</keyword>
<feature type="transmembrane region" description="Helical" evidence="1">
    <location>
        <begin position="73"/>
        <end position="93"/>
    </location>
</feature>
<organism evidence="2 3">
    <name type="scientific">Microbispora triticiradicis</name>
    <dbReference type="NCBI Taxonomy" id="2200763"/>
    <lineage>
        <taxon>Bacteria</taxon>
        <taxon>Bacillati</taxon>
        <taxon>Actinomycetota</taxon>
        <taxon>Actinomycetes</taxon>
        <taxon>Streptosporangiales</taxon>
        <taxon>Streptosporangiaceae</taxon>
        <taxon>Microbispora</taxon>
    </lineage>
</organism>
<reference evidence="2" key="1">
    <citation type="submission" date="2019-05" db="EMBL/GenBank/DDBJ databases">
        <title>Isolation, diversity and antifungal activity of Actinobacteria from wheat.</title>
        <authorList>
            <person name="Yu B."/>
        </authorList>
    </citation>
    <scope>NUCLEOTIDE SEQUENCE [LARGE SCALE GENOMIC DNA]</scope>
    <source>
        <strain evidence="2">NEAU-HEGS1-5</strain>
    </source>
</reference>
<dbReference type="AlphaFoldDB" id="A0A5R8ZNJ6"/>